<dbReference type="InterPro" id="IPR036452">
    <property type="entry name" value="Ribo_hydro-like"/>
</dbReference>
<dbReference type="SUPFAM" id="SSF53590">
    <property type="entry name" value="Nucleoside hydrolase"/>
    <property type="match status" value="1"/>
</dbReference>
<evidence type="ECO:0000256" key="1">
    <source>
        <dbReference type="SAM" id="Phobius"/>
    </source>
</evidence>
<evidence type="ECO:0000313" key="4">
    <source>
        <dbReference type="Proteomes" id="UP001345219"/>
    </source>
</evidence>
<dbReference type="EMBL" id="JAXIOK010000003">
    <property type="protein sequence ID" value="KAK4775760.1"/>
    <property type="molecule type" value="Genomic_DNA"/>
</dbReference>
<keyword evidence="4" id="KW-1185">Reference proteome</keyword>
<gene>
    <name evidence="3" type="ORF">SAY87_023721</name>
</gene>
<feature type="transmembrane region" description="Helical" evidence="1">
    <location>
        <begin position="69"/>
        <end position="89"/>
    </location>
</feature>
<dbReference type="Proteomes" id="UP001345219">
    <property type="component" value="Chromosome 18"/>
</dbReference>
<accession>A0AAN7QU35</accession>
<proteinExistence type="predicted"/>
<name>A0AAN7QU35_9MYRT</name>
<comment type="caution">
    <text evidence="3">The sequence shown here is derived from an EMBL/GenBank/DDBJ whole genome shotgun (WGS) entry which is preliminary data.</text>
</comment>
<feature type="chain" id="PRO_5042978583" evidence="2">
    <location>
        <begin position="25"/>
        <end position="92"/>
    </location>
</feature>
<dbReference type="Gene3D" id="3.90.245.10">
    <property type="entry name" value="Ribonucleoside hydrolase-like"/>
    <property type="match status" value="1"/>
</dbReference>
<feature type="signal peptide" evidence="2">
    <location>
        <begin position="1"/>
        <end position="24"/>
    </location>
</feature>
<keyword evidence="1" id="KW-0472">Membrane</keyword>
<keyword evidence="1" id="KW-0812">Transmembrane</keyword>
<organism evidence="3 4">
    <name type="scientific">Trapa incisa</name>
    <dbReference type="NCBI Taxonomy" id="236973"/>
    <lineage>
        <taxon>Eukaryota</taxon>
        <taxon>Viridiplantae</taxon>
        <taxon>Streptophyta</taxon>
        <taxon>Embryophyta</taxon>
        <taxon>Tracheophyta</taxon>
        <taxon>Spermatophyta</taxon>
        <taxon>Magnoliopsida</taxon>
        <taxon>eudicotyledons</taxon>
        <taxon>Gunneridae</taxon>
        <taxon>Pentapetalae</taxon>
        <taxon>rosids</taxon>
        <taxon>malvids</taxon>
        <taxon>Myrtales</taxon>
        <taxon>Lythraceae</taxon>
        <taxon>Trapa</taxon>
    </lineage>
</organism>
<evidence type="ECO:0000256" key="2">
    <source>
        <dbReference type="SAM" id="SignalP"/>
    </source>
</evidence>
<sequence>MLLQREVGALFLLLLLAAGGLVRGRARPAEAEPRRILLDTDVDTDDFFALLYLLKLNRSEFHLEVRENVYLIGVLAYLLLITSLLYCPLKCV</sequence>
<evidence type="ECO:0000313" key="3">
    <source>
        <dbReference type="EMBL" id="KAK4775760.1"/>
    </source>
</evidence>
<protein>
    <submittedName>
        <fullName evidence="3">Uncharacterized protein</fullName>
    </submittedName>
</protein>
<dbReference type="AlphaFoldDB" id="A0AAN7QU35"/>
<keyword evidence="1" id="KW-1133">Transmembrane helix</keyword>
<keyword evidence="2" id="KW-0732">Signal</keyword>
<dbReference type="GO" id="GO:0016799">
    <property type="term" value="F:hydrolase activity, hydrolyzing N-glycosyl compounds"/>
    <property type="evidence" value="ECO:0007669"/>
    <property type="project" value="InterPro"/>
</dbReference>
<reference evidence="3 4" key="1">
    <citation type="journal article" date="2023" name="Hortic Res">
        <title>Pangenome of water caltrop reveals structural variations and asymmetric subgenome divergence after allopolyploidization.</title>
        <authorList>
            <person name="Zhang X."/>
            <person name="Chen Y."/>
            <person name="Wang L."/>
            <person name="Yuan Y."/>
            <person name="Fang M."/>
            <person name="Shi L."/>
            <person name="Lu R."/>
            <person name="Comes H.P."/>
            <person name="Ma Y."/>
            <person name="Chen Y."/>
            <person name="Huang G."/>
            <person name="Zhou Y."/>
            <person name="Zheng Z."/>
            <person name="Qiu Y."/>
        </authorList>
    </citation>
    <scope>NUCLEOTIDE SEQUENCE [LARGE SCALE GENOMIC DNA]</scope>
    <source>
        <tissue evidence="3">Roots</tissue>
    </source>
</reference>